<dbReference type="InterPro" id="IPR019223">
    <property type="entry name" value="DUF2147"/>
</dbReference>
<evidence type="ECO:0000259" key="2">
    <source>
        <dbReference type="Pfam" id="PF09917"/>
    </source>
</evidence>
<gene>
    <name evidence="3" type="ORF">ACFSJU_12600</name>
</gene>
<evidence type="ECO:0000313" key="4">
    <source>
        <dbReference type="Proteomes" id="UP001597387"/>
    </source>
</evidence>
<organism evidence="3 4">
    <name type="scientific">Paradesertivirga mongoliensis</name>
    <dbReference type="NCBI Taxonomy" id="2100740"/>
    <lineage>
        <taxon>Bacteria</taxon>
        <taxon>Pseudomonadati</taxon>
        <taxon>Bacteroidota</taxon>
        <taxon>Sphingobacteriia</taxon>
        <taxon>Sphingobacteriales</taxon>
        <taxon>Sphingobacteriaceae</taxon>
        <taxon>Paradesertivirga</taxon>
    </lineage>
</organism>
<proteinExistence type="predicted"/>
<sequence>MKKQAFIIFTLIIFAQLAFAQNADDILGKWQSAHGSGQIQIYKKGNLYYGKIVWLREPNDDTGKPKRDIKNPSQNLRSRPIVGLDVLHGFSYKNKGIWSDGKIYDPKSGNTYNCQMTLQEKNKLNIRAYFGISLLGKTETWTRVES</sequence>
<feature type="signal peptide" evidence="1">
    <location>
        <begin position="1"/>
        <end position="20"/>
    </location>
</feature>
<name>A0ABW4ZP29_9SPHI</name>
<dbReference type="RefSeq" id="WP_255901206.1">
    <property type="nucleotide sequence ID" value="NZ_JAFMZO010000002.1"/>
</dbReference>
<dbReference type="EMBL" id="JBHUHZ010000002">
    <property type="protein sequence ID" value="MFD2163237.1"/>
    <property type="molecule type" value="Genomic_DNA"/>
</dbReference>
<dbReference type="PANTHER" id="PTHR36919">
    <property type="entry name" value="BLR1215 PROTEIN"/>
    <property type="match status" value="1"/>
</dbReference>
<dbReference type="Gene3D" id="2.40.128.520">
    <property type="match status" value="1"/>
</dbReference>
<evidence type="ECO:0000313" key="3">
    <source>
        <dbReference type="EMBL" id="MFD2163237.1"/>
    </source>
</evidence>
<keyword evidence="4" id="KW-1185">Reference proteome</keyword>
<accession>A0ABW4ZP29</accession>
<keyword evidence="1" id="KW-0732">Signal</keyword>
<feature type="chain" id="PRO_5047541735" evidence="1">
    <location>
        <begin position="21"/>
        <end position="146"/>
    </location>
</feature>
<dbReference type="PANTHER" id="PTHR36919:SF2">
    <property type="entry name" value="BLL6627 PROTEIN"/>
    <property type="match status" value="1"/>
</dbReference>
<reference evidence="4" key="1">
    <citation type="journal article" date="2019" name="Int. J. Syst. Evol. Microbiol.">
        <title>The Global Catalogue of Microorganisms (GCM) 10K type strain sequencing project: providing services to taxonomists for standard genome sequencing and annotation.</title>
        <authorList>
            <consortium name="The Broad Institute Genomics Platform"/>
            <consortium name="The Broad Institute Genome Sequencing Center for Infectious Disease"/>
            <person name="Wu L."/>
            <person name="Ma J."/>
        </authorList>
    </citation>
    <scope>NUCLEOTIDE SEQUENCE [LARGE SCALE GENOMIC DNA]</scope>
    <source>
        <strain evidence="4">KCTC 42217</strain>
    </source>
</reference>
<feature type="domain" description="DUF2147" evidence="2">
    <location>
        <begin position="28"/>
        <end position="143"/>
    </location>
</feature>
<protein>
    <submittedName>
        <fullName evidence="3">DUF2147 domain-containing protein</fullName>
    </submittedName>
</protein>
<dbReference type="Pfam" id="PF09917">
    <property type="entry name" value="DUF2147"/>
    <property type="match status" value="1"/>
</dbReference>
<evidence type="ECO:0000256" key="1">
    <source>
        <dbReference type="SAM" id="SignalP"/>
    </source>
</evidence>
<comment type="caution">
    <text evidence="3">The sequence shown here is derived from an EMBL/GenBank/DDBJ whole genome shotgun (WGS) entry which is preliminary data.</text>
</comment>
<dbReference type="Proteomes" id="UP001597387">
    <property type="component" value="Unassembled WGS sequence"/>
</dbReference>